<dbReference type="NCBIfam" id="TIGR03423">
    <property type="entry name" value="pbp2_mrdA"/>
    <property type="match status" value="1"/>
</dbReference>
<dbReference type="AlphaFoldDB" id="A0A1G2FBB9"/>
<dbReference type="InterPro" id="IPR036138">
    <property type="entry name" value="PBP_dimer_sf"/>
</dbReference>
<dbReference type="PANTHER" id="PTHR30627">
    <property type="entry name" value="PEPTIDOGLYCAN D,D-TRANSPEPTIDASE"/>
    <property type="match status" value="1"/>
</dbReference>
<dbReference type="Gene3D" id="3.40.710.10">
    <property type="entry name" value="DD-peptidase/beta-lactamase superfamily"/>
    <property type="match status" value="1"/>
</dbReference>
<evidence type="ECO:0000259" key="14">
    <source>
        <dbReference type="Pfam" id="PF00905"/>
    </source>
</evidence>
<evidence type="ECO:0000256" key="13">
    <source>
        <dbReference type="SAM" id="Phobius"/>
    </source>
</evidence>
<evidence type="ECO:0000256" key="10">
    <source>
        <dbReference type="ARBA" id="ARBA00022989"/>
    </source>
</evidence>
<keyword evidence="12" id="KW-0961">Cell wall biogenesis/degradation</keyword>
<dbReference type="Proteomes" id="UP000176974">
    <property type="component" value="Unassembled WGS sequence"/>
</dbReference>
<dbReference type="GO" id="GO:0071555">
    <property type="term" value="P:cell wall organization"/>
    <property type="evidence" value="ECO:0007669"/>
    <property type="project" value="UniProtKB-KW"/>
</dbReference>
<evidence type="ECO:0000256" key="3">
    <source>
        <dbReference type="ARBA" id="ARBA00022475"/>
    </source>
</evidence>
<dbReference type="GO" id="GO:0006508">
    <property type="term" value="P:proteolysis"/>
    <property type="evidence" value="ECO:0007669"/>
    <property type="project" value="UniProtKB-KW"/>
</dbReference>
<gene>
    <name evidence="16" type="ORF">A2815_00945</name>
</gene>
<keyword evidence="11 13" id="KW-0472">Membrane</keyword>
<evidence type="ECO:0000256" key="12">
    <source>
        <dbReference type="ARBA" id="ARBA00023316"/>
    </source>
</evidence>
<keyword evidence="6 13" id="KW-0812">Transmembrane</keyword>
<evidence type="ECO:0000256" key="9">
    <source>
        <dbReference type="ARBA" id="ARBA00022984"/>
    </source>
</evidence>
<dbReference type="GO" id="GO:0008658">
    <property type="term" value="F:penicillin binding"/>
    <property type="evidence" value="ECO:0007669"/>
    <property type="project" value="InterPro"/>
</dbReference>
<evidence type="ECO:0000256" key="6">
    <source>
        <dbReference type="ARBA" id="ARBA00022692"/>
    </source>
</evidence>
<feature type="domain" description="Penicillin-binding protein transpeptidase" evidence="14">
    <location>
        <begin position="329"/>
        <end position="660"/>
    </location>
</feature>
<keyword evidence="9" id="KW-0573">Peptidoglycan synthesis</keyword>
<feature type="transmembrane region" description="Helical" evidence="13">
    <location>
        <begin position="46"/>
        <end position="66"/>
    </location>
</feature>
<evidence type="ECO:0000256" key="4">
    <source>
        <dbReference type="ARBA" id="ARBA00022519"/>
    </source>
</evidence>
<evidence type="ECO:0000256" key="8">
    <source>
        <dbReference type="ARBA" id="ARBA00022960"/>
    </source>
</evidence>
<feature type="domain" description="Penicillin-binding protein dimerisation" evidence="15">
    <location>
        <begin position="90"/>
        <end position="279"/>
    </location>
</feature>
<dbReference type="PANTHER" id="PTHR30627:SF2">
    <property type="entry name" value="PEPTIDOGLYCAN D,D-TRANSPEPTIDASE MRDA"/>
    <property type="match status" value="1"/>
</dbReference>
<evidence type="ECO:0000256" key="7">
    <source>
        <dbReference type="ARBA" id="ARBA00022801"/>
    </source>
</evidence>
<dbReference type="GO" id="GO:0009252">
    <property type="term" value="P:peptidoglycan biosynthetic process"/>
    <property type="evidence" value="ECO:0007669"/>
    <property type="project" value="UniProtKB-KW"/>
</dbReference>
<name>A0A1G2FBB9_9BACT</name>
<dbReference type="GO" id="GO:0009002">
    <property type="term" value="F:serine-type D-Ala-D-Ala carboxypeptidase activity"/>
    <property type="evidence" value="ECO:0007669"/>
    <property type="project" value="InterPro"/>
</dbReference>
<comment type="subcellular location">
    <subcellularLocation>
        <location evidence="2">Cell membrane</location>
    </subcellularLocation>
    <subcellularLocation>
        <location evidence="1">Membrane</location>
        <topology evidence="1">Single-pass membrane protein</topology>
    </subcellularLocation>
</comment>
<keyword evidence="10 13" id="KW-1133">Transmembrane helix</keyword>
<evidence type="ECO:0000259" key="15">
    <source>
        <dbReference type="Pfam" id="PF03717"/>
    </source>
</evidence>
<dbReference type="InterPro" id="IPR005311">
    <property type="entry name" value="PBP_dimer"/>
</dbReference>
<evidence type="ECO:0000256" key="1">
    <source>
        <dbReference type="ARBA" id="ARBA00004167"/>
    </source>
</evidence>
<dbReference type="EMBL" id="MHMY01000023">
    <property type="protein sequence ID" value="OGZ34930.1"/>
    <property type="molecule type" value="Genomic_DNA"/>
</dbReference>
<accession>A0A1G2FBB9</accession>
<keyword evidence="8" id="KW-0133">Cell shape</keyword>
<dbReference type="InterPro" id="IPR050515">
    <property type="entry name" value="Beta-lactam/transpept"/>
</dbReference>
<protein>
    <submittedName>
        <fullName evidence="16">Penicillin-binding protein 2</fullName>
    </submittedName>
</protein>
<proteinExistence type="predicted"/>
<keyword evidence="5" id="KW-0645">Protease</keyword>
<dbReference type="SUPFAM" id="SSF56519">
    <property type="entry name" value="Penicillin binding protein dimerisation domain"/>
    <property type="match status" value="1"/>
</dbReference>
<dbReference type="InterPro" id="IPR012338">
    <property type="entry name" value="Beta-lactam/transpept-like"/>
</dbReference>
<reference evidence="16 17" key="1">
    <citation type="journal article" date="2016" name="Nat. Commun.">
        <title>Thousands of microbial genomes shed light on interconnected biogeochemical processes in an aquifer system.</title>
        <authorList>
            <person name="Anantharaman K."/>
            <person name="Brown C.T."/>
            <person name="Hug L.A."/>
            <person name="Sharon I."/>
            <person name="Castelle C.J."/>
            <person name="Probst A.J."/>
            <person name="Thomas B.C."/>
            <person name="Singh A."/>
            <person name="Wilkins M.J."/>
            <person name="Karaoz U."/>
            <person name="Brodie E.L."/>
            <person name="Williams K.H."/>
            <person name="Hubbard S.S."/>
            <person name="Banfield J.F."/>
        </authorList>
    </citation>
    <scope>NUCLEOTIDE SEQUENCE [LARGE SCALE GENOMIC DNA]</scope>
</reference>
<dbReference type="InterPro" id="IPR001460">
    <property type="entry name" value="PCN-bd_Tpept"/>
</dbReference>
<dbReference type="Gene3D" id="3.90.1310.10">
    <property type="entry name" value="Penicillin-binding protein 2a (Domain 2)"/>
    <property type="match status" value="1"/>
</dbReference>
<keyword evidence="4" id="KW-0997">Cell inner membrane</keyword>
<sequence length="667" mass="73626">MGLKKYSIKNNSDENIEAEEIFLDAEAIRSLEDKGKLEQPIKARNFILFYILIVSALFALFIRTGYLQIIKGEYYRNLAEGNRIKTYSLAAPRGIIYDRYGDPLVYNVPAFDLRVNLADFLVNSASVQEEILKEISVILRENQEKNSLARSEEKIPKAGNKSEEFKKKIKEAQGKTAQVVLVKNIEQSAALVLESLVSEWPGVRLVRNIHRQYILGENEAPILSHVLGYTGEINSADLGSQFSYGPDDEIGKTGLELQYEELLRGEAGKEEIEVDVFGQSRKFLALKPSEPGQSLGLFIDKGLQDKLYQSLNRIIGQISAPGGKVTKAAAVVVDVKNGGILALVSFPAFDNNIFSQGISSADYDALIKNPDQPLFNRAIAGQYPPGSIIKPLIGSAALEERIVSPSQKINDSQGEISVVNPYNPQVVYTFSDWKIHGLTDIIKAIAESCNVYFYTVGGGYGNIDGLGIYRIKKYLQLFGLGELTDIDLPFEEDGLIPDENWKEETKKEKWYIGDTYHASIGQGDIMVTPLQMALATAAIANNGILYQPQIVDKIMDSEKNTIKDIEPKIIRENFISSENLAIVRKGMRESVISGSVQALGTLPVRAAGKTGTAQFGVSDKTHAWFTGFAPYENPEIALAVVVEGGGEGHRAAVPVAKEVFEWWFSQP</sequence>
<evidence type="ECO:0000256" key="2">
    <source>
        <dbReference type="ARBA" id="ARBA00004236"/>
    </source>
</evidence>
<keyword evidence="3" id="KW-1003">Cell membrane</keyword>
<dbReference type="Pfam" id="PF00905">
    <property type="entry name" value="Transpeptidase"/>
    <property type="match status" value="1"/>
</dbReference>
<dbReference type="GO" id="GO:0008360">
    <property type="term" value="P:regulation of cell shape"/>
    <property type="evidence" value="ECO:0007669"/>
    <property type="project" value="UniProtKB-KW"/>
</dbReference>
<dbReference type="GO" id="GO:0005886">
    <property type="term" value="C:plasma membrane"/>
    <property type="evidence" value="ECO:0007669"/>
    <property type="project" value="UniProtKB-SubCell"/>
</dbReference>
<evidence type="ECO:0000256" key="5">
    <source>
        <dbReference type="ARBA" id="ARBA00022670"/>
    </source>
</evidence>
<evidence type="ECO:0000313" key="17">
    <source>
        <dbReference type="Proteomes" id="UP000176974"/>
    </source>
</evidence>
<organism evidence="16 17">
    <name type="scientific">Candidatus Portnoybacteria bacterium RIFCSPHIGHO2_01_FULL_40_12b</name>
    <dbReference type="NCBI Taxonomy" id="1801994"/>
    <lineage>
        <taxon>Bacteria</taxon>
        <taxon>Candidatus Portnoyibacteriota</taxon>
    </lineage>
</organism>
<dbReference type="InterPro" id="IPR017790">
    <property type="entry name" value="Penicillin-binding_protein_2"/>
</dbReference>
<keyword evidence="7" id="KW-0378">Hydrolase</keyword>
<comment type="caution">
    <text evidence="16">The sequence shown here is derived from an EMBL/GenBank/DDBJ whole genome shotgun (WGS) entry which is preliminary data.</text>
</comment>
<evidence type="ECO:0000313" key="16">
    <source>
        <dbReference type="EMBL" id="OGZ34930.1"/>
    </source>
</evidence>
<dbReference type="GO" id="GO:0071972">
    <property type="term" value="F:peptidoglycan L,D-transpeptidase activity"/>
    <property type="evidence" value="ECO:0007669"/>
    <property type="project" value="TreeGrafter"/>
</dbReference>
<evidence type="ECO:0000256" key="11">
    <source>
        <dbReference type="ARBA" id="ARBA00023136"/>
    </source>
</evidence>
<dbReference type="Pfam" id="PF03717">
    <property type="entry name" value="PBP_dimer"/>
    <property type="match status" value="1"/>
</dbReference>
<dbReference type="SUPFAM" id="SSF56601">
    <property type="entry name" value="beta-lactamase/transpeptidase-like"/>
    <property type="match status" value="1"/>
</dbReference>